<keyword evidence="1" id="KW-0539">Nucleus</keyword>
<keyword evidence="1" id="KW-0678">Repressor</keyword>
<evidence type="ECO:0000259" key="2">
    <source>
        <dbReference type="Pfam" id="PF02309"/>
    </source>
</evidence>
<protein>
    <recommendedName>
        <fullName evidence="1">Auxin-responsive protein</fullName>
    </recommendedName>
</protein>
<sequence length="80" mass="9345">MSKPEDLRKDTEYLPTYEDKDGDWMLVGDVPWKGGKRDLNVGYELGYIKSFLDVQRFMPTNSSDEKFRVPSNRQLNQNGK</sequence>
<keyword evidence="1" id="KW-0927">Auxin signaling pathway</keyword>
<dbReference type="GO" id="GO:0005634">
    <property type="term" value="C:nucleus"/>
    <property type="evidence" value="ECO:0007669"/>
    <property type="project" value="UniProtKB-SubCell"/>
</dbReference>
<organism evidence="3 4">
    <name type="scientific">Thlaspi arvense</name>
    <name type="common">Field penny-cress</name>
    <dbReference type="NCBI Taxonomy" id="13288"/>
    <lineage>
        <taxon>Eukaryota</taxon>
        <taxon>Viridiplantae</taxon>
        <taxon>Streptophyta</taxon>
        <taxon>Embryophyta</taxon>
        <taxon>Tracheophyta</taxon>
        <taxon>Spermatophyta</taxon>
        <taxon>Magnoliopsida</taxon>
        <taxon>eudicotyledons</taxon>
        <taxon>Gunneridae</taxon>
        <taxon>Pentapetalae</taxon>
        <taxon>rosids</taxon>
        <taxon>malvids</taxon>
        <taxon>Brassicales</taxon>
        <taxon>Brassicaceae</taxon>
        <taxon>Thlaspideae</taxon>
        <taxon>Thlaspi</taxon>
    </lineage>
</organism>
<dbReference type="EMBL" id="CAJVSB020000155">
    <property type="protein sequence ID" value="CAH2042076.1"/>
    <property type="molecule type" value="Genomic_DNA"/>
</dbReference>
<comment type="caution">
    <text evidence="3">The sequence shown here is derived from an EMBL/GenBank/DDBJ whole genome shotgun (WGS) entry which is preliminary data.</text>
</comment>
<dbReference type="PANTHER" id="PTHR31734:SF28">
    <property type="entry name" value="AUXIN-RESPONSIVE PROTEIN IAA13"/>
    <property type="match status" value="1"/>
</dbReference>
<reference evidence="3 4" key="1">
    <citation type="submission" date="2022-03" db="EMBL/GenBank/DDBJ databases">
        <authorList>
            <person name="Nunn A."/>
            <person name="Chopra R."/>
            <person name="Nunn A."/>
            <person name="Contreras Garrido A."/>
        </authorList>
    </citation>
    <scope>NUCLEOTIDE SEQUENCE [LARGE SCALE GENOMIC DNA]</scope>
</reference>
<name>A0AAU9RH85_THLAR</name>
<comment type="subunit">
    <text evidence="1">Homodimers and heterodimers.</text>
</comment>
<feature type="domain" description="AUX/IAA" evidence="2">
    <location>
        <begin position="4"/>
        <end position="33"/>
    </location>
</feature>
<keyword evidence="1" id="KW-0805">Transcription regulation</keyword>
<dbReference type="GO" id="GO:0006355">
    <property type="term" value="P:regulation of DNA-templated transcription"/>
    <property type="evidence" value="ECO:0007669"/>
    <property type="project" value="InterPro"/>
</dbReference>
<dbReference type="PANTHER" id="PTHR31734">
    <property type="entry name" value="AUXIN-RESPONSIVE PROTEIN IAA17"/>
    <property type="match status" value="1"/>
</dbReference>
<dbReference type="Pfam" id="PF02309">
    <property type="entry name" value="AUX_IAA"/>
    <property type="match status" value="1"/>
</dbReference>
<keyword evidence="1" id="KW-0804">Transcription</keyword>
<dbReference type="SUPFAM" id="SSF54277">
    <property type="entry name" value="CAD &amp; PB1 domains"/>
    <property type="match status" value="1"/>
</dbReference>
<dbReference type="Gene3D" id="3.10.20.90">
    <property type="entry name" value="Phosphatidylinositol 3-kinase Catalytic Subunit, Chain A, domain 1"/>
    <property type="match status" value="1"/>
</dbReference>
<dbReference type="InterPro" id="IPR033389">
    <property type="entry name" value="AUX/IAA_dom"/>
</dbReference>
<dbReference type="AlphaFoldDB" id="A0AAU9RH85"/>
<evidence type="ECO:0000313" key="3">
    <source>
        <dbReference type="EMBL" id="CAH2042076.1"/>
    </source>
</evidence>
<comment type="similarity">
    <text evidence="1">Belongs to the Aux/IAA family.</text>
</comment>
<dbReference type="InterPro" id="IPR003311">
    <property type="entry name" value="AUX_IAA"/>
</dbReference>
<accession>A0AAU9RH85</accession>
<dbReference type="Proteomes" id="UP000836841">
    <property type="component" value="Unassembled WGS sequence"/>
</dbReference>
<comment type="subcellular location">
    <subcellularLocation>
        <location evidence="1">Nucleus</location>
    </subcellularLocation>
</comment>
<comment type="function">
    <text evidence="1">Aux/IAA proteins are short-lived transcriptional factors that function as repressors of early auxin response genes at low auxin concentrations.</text>
</comment>
<dbReference type="GO" id="GO:0009734">
    <property type="term" value="P:auxin-activated signaling pathway"/>
    <property type="evidence" value="ECO:0007669"/>
    <property type="project" value="UniProtKB-UniRule"/>
</dbReference>
<evidence type="ECO:0000313" key="4">
    <source>
        <dbReference type="Proteomes" id="UP000836841"/>
    </source>
</evidence>
<gene>
    <name evidence="3" type="ORF">TAV2_LOCUS4646</name>
</gene>
<evidence type="ECO:0000256" key="1">
    <source>
        <dbReference type="RuleBase" id="RU004549"/>
    </source>
</evidence>
<keyword evidence="4" id="KW-1185">Reference proteome</keyword>
<proteinExistence type="inferred from homology"/>